<evidence type="ECO:0000313" key="4">
    <source>
        <dbReference type="Proteomes" id="UP000070501"/>
    </source>
</evidence>
<dbReference type="SUPFAM" id="SSF53474">
    <property type="entry name" value="alpha/beta-Hydrolases"/>
    <property type="match status" value="1"/>
</dbReference>
<feature type="signal peptide" evidence="2">
    <location>
        <begin position="1"/>
        <end position="15"/>
    </location>
</feature>
<evidence type="ECO:0000313" key="3">
    <source>
        <dbReference type="EMBL" id="KXJ85427.1"/>
    </source>
</evidence>
<evidence type="ECO:0000256" key="2">
    <source>
        <dbReference type="SAM" id="SignalP"/>
    </source>
</evidence>
<dbReference type="Gene3D" id="3.40.50.1820">
    <property type="entry name" value="alpha/beta hydrolase"/>
    <property type="match status" value="2"/>
</dbReference>
<dbReference type="OrthoDB" id="5382058at2759"/>
<organism evidence="3 4">
    <name type="scientific">Microdochium bolleyi</name>
    <dbReference type="NCBI Taxonomy" id="196109"/>
    <lineage>
        <taxon>Eukaryota</taxon>
        <taxon>Fungi</taxon>
        <taxon>Dikarya</taxon>
        <taxon>Ascomycota</taxon>
        <taxon>Pezizomycotina</taxon>
        <taxon>Sordariomycetes</taxon>
        <taxon>Xylariomycetidae</taxon>
        <taxon>Xylariales</taxon>
        <taxon>Microdochiaceae</taxon>
        <taxon>Microdochium</taxon>
    </lineage>
</organism>
<keyword evidence="4" id="KW-1185">Reference proteome</keyword>
<gene>
    <name evidence="3" type="ORF">Micbo1qcDRAFT_222166</name>
</gene>
<evidence type="ECO:0000256" key="1">
    <source>
        <dbReference type="PIRNR" id="PIRNR029171"/>
    </source>
</evidence>
<keyword evidence="2" id="KW-0732">Signal</keyword>
<dbReference type="InterPro" id="IPR029058">
    <property type="entry name" value="AB_hydrolase_fold"/>
</dbReference>
<proteinExistence type="inferred from homology"/>
<feature type="chain" id="PRO_5013311811" evidence="2">
    <location>
        <begin position="16"/>
        <end position="463"/>
    </location>
</feature>
<dbReference type="PIRSF" id="PIRSF029171">
    <property type="entry name" value="Esterase_LipA"/>
    <property type="match status" value="1"/>
</dbReference>
<reference evidence="4" key="1">
    <citation type="submission" date="2016-02" db="EMBL/GenBank/DDBJ databases">
        <title>Draft genome sequence of Microdochium bolleyi, a fungal endophyte of beachgrass.</title>
        <authorList>
            <consortium name="DOE Joint Genome Institute"/>
            <person name="David A.S."/>
            <person name="May G."/>
            <person name="Haridas S."/>
            <person name="Lim J."/>
            <person name="Wang M."/>
            <person name="Labutti K."/>
            <person name="Lipzen A."/>
            <person name="Barry K."/>
            <person name="Grigoriev I.V."/>
        </authorList>
    </citation>
    <scope>NUCLEOTIDE SEQUENCE [LARGE SCALE GENOMIC DNA]</scope>
    <source>
        <strain evidence="4">J235TASD1</strain>
    </source>
</reference>
<dbReference type="EMBL" id="KQ964282">
    <property type="protein sequence ID" value="KXJ85427.1"/>
    <property type="molecule type" value="Genomic_DNA"/>
</dbReference>
<dbReference type="InParanoid" id="A0A136IKC9"/>
<comment type="similarity">
    <text evidence="1">Belongs to the AB hydrolase superfamily. Lipase family.</text>
</comment>
<dbReference type="PANTHER" id="PTHR34853">
    <property type="match status" value="1"/>
</dbReference>
<protein>
    <submittedName>
        <fullName evidence="3">Secretory lipase</fullName>
    </submittedName>
</protein>
<dbReference type="Proteomes" id="UP000070501">
    <property type="component" value="Unassembled WGS sequence"/>
</dbReference>
<dbReference type="InterPro" id="IPR005152">
    <property type="entry name" value="Lipase_secreted"/>
</dbReference>
<dbReference type="STRING" id="196109.A0A136IKC9"/>
<dbReference type="PANTHER" id="PTHR34853:SF1">
    <property type="entry name" value="LIPASE 5"/>
    <property type="match status" value="1"/>
</dbReference>
<dbReference type="AlphaFoldDB" id="A0A136IKC9"/>
<sequence>MLFTLLLSALGAVAAGPVASRADSYSLCDAKCIEAYETALRGEIRLWASPDFDSDRFYDTPANATGAKPGDLLKWQDVPTALVGTNFTGVTGGMSLSRFLYVSEDQDRNPVAASAFVLLPYSLETSGEPDATQFRTLAWAHGTTGNARKCAPSNNMNLAYGWEGPMFFAANGYAVIGTDYAGMGTKIPGGFQYEAGYMHAADVAYSVIAARKMIGHLLTPEWAVIGHSEGGMTAWRTNERLAMDDQDELHKAGNFLGAVAAAPALRPYDLIRESIQIAGDGPLGAVVSVYLLQSMQGLFPELQVKDWLTPEAQELIPLLEKSCLTSGSALWSRLTVKQIFTNTTWVNSPAMKDWQERINGAGPEGKPHALAAPMLVVQGLNDTLTYAPNCIADFDATCKAHPTSSAELLLVPDLDHDPSFYAAQPYYWAWIQRLFAGRCKQRRCTKVTLKPVTNHFQKAYWGY</sequence>
<name>A0A136IKC9_9PEZI</name>
<accession>A0A136IKC9</accession>
<dbReference type="GO" id="GO:0004806">
    <property type="term" value="F:triacylglycerol lipase activity"/>
    <property type="evidence" value="ECO:0007669"/>
    <property type="project" value="UniProtKB-UniRule"/>
</dbReference>
<dbReference type="GO" id="GO:0016042">
    <property type="term" value="P:lipid catabolic process"/>
    <property type="evidence" value="ECO:0007669"/>
    <property type="project" value="UniProtKB-UniRule"/>
</dbReference>